<dbReference type="GO" id="GO:0005813">
    <property type="term" value="C:centrosome"/>
    <property type="evidence" value="ECO:0007669"/>
    <property type="project" value="TreeGrafter"/>
</dbReference>
<feature type="region of interest" description="Disordered" evidence="4">
    <location>
        <begin position="1181"/>
        <end position="1201"/>
    </location>
</feature>
<reference evidence="6 7" key="1">
    <citation type="journal article" date="2007" name="Nature">
        <title>Evolution of genes and genomes on the Drosophila phylogeny.</title>
        <authorList>
            <consortium name="Drosophila 12 Genomes Consortium"/>
            <person name="Clark A.G."/>
            <person name="Eisen M.B."/>
            <person name="Smith D.R."/>
            <person name="Bergman C.M."/>
            <person name="Oliver B."/>
            <person name="Markow T.A."/>
            <person name="Kaufman T.C."/>
            <person name="Kellis M."/>
            <person name="Gelbart W."/>
            <person name="Iyer V.N."/>
            <person name="Pollard D.A."/>
            <person name="Sackton T.B."/>
            <person name="Larracuente A.M."/>
            <person name="Singh N.D."/>
            <person name="Abad J.P."/>
            <person name="Abt D.N."/>
            <person name="Adryan B."/>
            <person name="Aguade M."/>
            <person name="Akashi H."/>
            <person name="Anderson W.W."/>
            <person name="Aquadro C.F."/>
            <person name="Ardell D.H."/>
            <person name="Arguello R."/>
            <person name="Artieri C.G."/>
            <person name="Barbash D.A."/>
            <person name="Barker D."/>
            <person name="Barsanti P."/>
            <person name="Batterham P."/>
            <person name="Batzoglou S."/>
            <person name="Begun D."/>
            <person name="Bhutkar A."/>
            <person name="Blanco E."/>
            <person name="Bosak S.A."/>
            <person name="Bradley R.K."/>
            <person name="Brand A.D."/>
            <person name="Brent M.R."/>
            <person name="Brooks A.N."/>
            <person name="Brown R.H."/>
            <person name="Butlin R.K."/>
            <person name="Caggese C."/>
            <person name="Calvi B.R."/>
            <person name="Bernardo de Carvalho A."/>
            <person name="Caspi A."/>
            <person name="Castrezana S."/>
            <person name="Celniker S.E."/>
            <person name="Chang J.L."/>
            <person name="Chapple C."/>
            <person name="Chatterji S."/>
            <person name="Chinwalla A."/>
            <person name="Civetta A."/>
            <person name="Clifton S.W."/>
            <person name="Comeron J.M."/>
            <person name="Costello J.C."/>
            <person name="Coyne J.A."/>
            <person name="Daub J."/>
            <person name="David R.G."/>
            <person name="Delcher A.L."/>
            <person name="Delehaunty K."/>
            <person name="Do C.B."/>
            <person name="Ebling H."/>
            <person name="Edwards K."/>
            <person name="Eickbush T."/>
            <person name="Evans J.D."/>
            <person name="Filipski A."/>
            <person name="Findeiss S."/>
            <person name="Freyhult E."/>
            <person name="Fulton L."/>
            <person name="Fulton R."/>
            <person name="Garcia A.C."/>
            <person name="Gardiner A."/>
            <person name="Garfield D.A."/>
            <person name="Garvin B.E."/>
            <person name="Gibson G."/>
            <person name="Gilbert D."/>
            <person name="Gnerre S."/>
            <person name="Godfrey J."/>
            <person name="Good R."/>
            <person name="Gotea V."/>
            <person name="Gravely B."/>
            <person name="Greenberg A.J."/>
            <person name="Griffiths-Jones S."/>
            <person name="Gross S."/>
            <person name="Guigo R."/>
            <person name="Gustafson E.A."/>
            <person name="Haerty W."/>
            <person name="Hahn M.W."/>
            <person name="Halligan D.L."/>
            <person name="Halpern A.L."/>
            <person name="Halter G.M."/>
            <person name="Han M.V."/>
            <person name="Heger A."/>
            <person name="Hillier L."/>
            <person name="Hinrichs A.S."/>
            <person name="Holmes I."/>
            <person name="Hoskins R.A."/>
            <person name="Hubisz M.J."/>
            <person name="Hultmark D."/>
            <person name="Huntley M.A."/>
            <person name="Jaffe D.B."/>
            <person name="Jagadeeshan S."/>
            <person name="Jeck W.R."/>
            <person name="Johnson J."/>
            <person name="Jones C.D."/>
            <person name="Jordan W.C."/>
            <person name="Karpen G.H."/>
            <person name="Kataoka E."/>
            <person name="Keightley P.D."/>
            <person name="Kheradpour P."/>
            <person name="Kirkness E.F."/>
            <person name="Koerich L.B."/>
            <person name="Kristiansen K."/>
            <person name="Kudrna D."/>
            <person name="Kulathinal R.J."/>
            <person name="Kumar S."/>
            <person name="Kwok R."/>
            <person name="Lander E."/>
            <person name="Langley C.H."/>
            <person name="Lapoint R."/>
            <person name="Lazzaro B.P."/>
            <person name="Lee S.J."/>
            <person name="Levesque L."/>
            <person name="Li R."/>
            <person name="Lin C.F."/>
            <person name="Lin M.F."/>
            <person name="Lindblad-Toh K."/>
            <person name="Llopart A."/>
            <person name="Long M."/>
            <person name="Low L."/>
            <person name="Lozovsky E."/>
            <person name="Lu J."/>
            <person name="Luo M."/>
            <person name="Machado C.A."/>
            <person name="Makalowski W."/>
            <person name="Marzo M."/>
            <person name="Matsuda M."/>
            <person name="Matzkin L."/>
            <person name="McAllister B."/>
            <person name="McBride C.S."/>
            <person name="McKernan B."/>
            <person name="McKernan K."/>
            <person name="Mendez-Lago M."/>
            <person name="Minx P."/>
            <person name="Mollenhauer M.U."/>
            <person name="Montooth K."/>
            <person name="Mount S.M."/>
            <person name="Mu X."/>
            <person name="Myers E."/>
            <person name="Negre B."/>
            <person name="Newfeld S."/>
            <person name="Nielsen R."/>
            <person name="Noor M.A."/>
            <person name="O'Grady P."/>
            <person name="Pachter L."/>
            <person name="Papaceit M."/>
            <person name="Parisi M.J."/>
            <person name="Parisi M."/>
            <person name="Parts L."/>
            <person name="Pedersen J.S."/>
            <person name="Pesole G."/>
            <person name="Phillippy A.M."/>
            <person name="Ponting C.P."/>
            <person name="Pop M."/>
            <person name="Porcelli D."/>
            <person name="Powell J.R."/>
            <person name="Prohaska S."/>
            <person name="Pruitt K."/>
            <person name="Puig M."/>
            <person name="Quesneville H."/>
            <person name="Ram K.R."/>
            <person name="Rand D."/>
            <person name="Rasmussen M.D."/>
            <person name="Reed L.K."/>
            <person name="Reenan R."/>
            <person name="Reily A."/>
            <person name="Remington K.A."/>
            <person name="Rieger T.T."/>
            <person name="Ritchie M.G."/>
            <person name="Robin C."/>
            <person name="Rogers Y.H."/>
            <person name="Rohde C."/>
            <person name="Rozas J."/>
            <person name="Rubenfield M.J."/>
            <person name="Ruiz A."/>
            <person name="Russo S."/>
            <person name="Salzberg S.L."/>
            <person name="Sanchez-Gracia A."/>
            <person name="Saranga D.J."/>
            <person name="Sato H."/>
            <person name="Schaeffer S.W."/>
            <person name="Schatz M.C."/>
            <person name="Schlenke T."/>
            <person name="Schwartz R."/>
            <person name="Segarra C."/>
            <person name="Singh R.S."/>
            <person name="Sirot L."/>
            <person name="Sirota M."/>
            <person name="Sisneros N.B."/>
            <person name="Smith C.D."/>
            <person name="Smith T.F."/>
            <person name="Spieth J."/>
            <person name="Stage D.E."/>
            <person name="Stark A."/>
            <person name="Stephan W."/>
            <person name="Strausberg R.L."/>
            <person name="Strempel S."/>
            <person name="Sturgill D."/>
            <person name="Sutton G."/>
            <person name="Sutton G.G."/>
            <person name="Tao W."/>
            <person name="Teichmann S."/>
            <person name="Tobari Y.N."/>
            <person name="Tomimura Y."/>
            <person name="Tsolas J.M."/>
            <person name="Valente V.L."/>
            <person name="Venter E."/>
            <person name="Venter J.C."/>
            <person name="Vicario S."/>
            <person name="Vieira F.G."/>
            <person name="Vilella A.J."/>
            <person name="Villasante A."/>
            <person name="Walenz B."/>
            <person name="Wang J."/>
            <person name="Wasserman M."/>
            <person name="Watts T."/>
            <person name="Wilson D."/>
            <person name="Wilson R.K."/>
            <person name="Wing R.A."/>
            <person name="Wolfner M.F."/>
            <person name="Wong A."/>
            <person name="Wong G.K."/>
            <person name="Wu C.I."/>
            <person name="Wu G."/>
            <person name="Yamamoto D."/>
            <person name="Yang H.P."/>
            <person name="Yang S.P."/>
            <person name="Yorke J.A."/>
            <person name="Yoshida K."/>
            <person name="Zdobnov E."/>
            <person name="Zhang P."/>
            <person name="Zhang Y."/>
            <person name="Zimin A.V."/>
            <person name="Baldwin J."/>
            <person name="Abdouelleil A."/>
            <person name="Abdulkadir J."/>
            <person name="Abebe A."/>
            <person name="Abera B."/>
            <person name="Abreu J."/>
            <person name="Acer S.C."/>
            <person name="Aftuck L."/>
            <person name="Alexander A."/>
            <person name="An P."/>
            <person name="Anderson E."/>
            <person name="Anderson S."/>
            <person name="Arachi H."/>
            <person name="Azer M."/>
            <person name="Bachantsang P."/>
            <person name="Barry A."/>
            <person name="Bayul T."/>
            <person name="Berlin A."/>
            <person name="Bessette D."/>
            <person name="Bloom T."/>
            <person name="Blye J."/>
            <person name="Boguslavskiy L."/>
            <person name="Bonnet C."/>
            <person name="Boukhgalter B."/>
            <person name="Bourzgui I."/>
            <person name="Brown A."/>
            <person name="Cahill P."/>
            <person name="Channer S."/>
            <person name="Cheshatsang Y."/>
            <person name="Chuda L."/>
            <person name="Citroen M."/>
            <person name="Collymore A."/>
            <person name="Cooke P."/>
            <person name="Costello M."/>
            <person name="D'Aco K."/>
            <person name="Daza R."/>
            <person name="De Haan G."/>
            <person name="DeGray S."/>
            <person name="DeMaso C."/>
            <person name="Dhargay N."/>
            <person name="Dooley K."/>
            <person name="Dooley E."/>
            <person name="Doricent M."/>
            <person name="Dorje P."/>
            <person name="Dorjee K."/>
            <person name="Dupes A."/>
            <person name="Elong R."/>
            <person name="Falk J."/>
            <person name="Farina A."/>
            <person name="Faro S."/>
            <person name="Ferguson D."/>
            <person name="Fisher S."/>
            <person name="Foley C.D."/>
            <person name="Franke A."/>
            <person name="Friedrich D."/>
            <person name="Gadbois L."/>
            <person name="Gearin G."/>
            <person name="Gearin C.R."/>
            <person name="Giannoukos G."/>
            <person name="Goode T."/>
            <person name="Graham J."/>
            <person name="Grandbois E."/>
            <person name="Grewal S."/>
            <person name="Gyaltsen K."/>
            <person name="Hafez N."/>
            <person name="Hagos B."/>
            <person name="Hall J."/>
            <person name="Henson C."/>
            <person name="Hollinger A."/>
            <person name="Honan T."/>
            <person name="Huard M.D."/>
            <person name="Hughes L."/>
            <person name="Hurhula B."/>
            <person name="Husby M.E."/>
            <person name="Kamat A."/>
            <person name="Kanga B."/>
            <person name="Kashin S."/>
            <person name="Khazanovich D."/>
            <person name="Kisner P."/>
            <person name="Lance K."/>
            <person name="Lara M."/>
            <person name="Lee W."/>
            <person name="Lennon N."/>
            <person name="Letendre F."/>
            <person name="LeVine R."/>
            <person name="Lipovsky A."/>
            <person name="Liu X."/>
            <person name="Liu J."/>
            <person name="Liu S."/>
            <person name="Lokyitsang T."/>
            <person name="Lokyitsang Y."/>
            <person name="Lubonja R."/>
            <person name="Lui A."/>
            <person name="MacDonald P."/>
            <person name="Magnisalis V."/>
            <person name="Maru K."/>
            <person name="Matthews C."/>
            <person name="McCusker W."/>
            <person name="McDonough S."/>
            <person name="Mehta T."/>
            <person name="Meldrim J."/>
            <person name="Meneus L."/>
            <person name="Mihai O."/>
            <person name="Mihalev A."/>
            <person name="Mihova T."/>
            <person name="Mittelman R."/>
            <person name="Mlenga V."/>
            <person name="Montmayeur A."/>
            <person name="Mulrain L."/>
            <person name="Navidi A."/>
            <person name="Naylor J."/>
            <person name="Negash T."/>
            <person name="Nguyen T."/>
            <person name="Nguyen N."/>
            <person name="Nicol R."/>
            <person name="Norbu C."/>
            <person name="Norbu N."/>
            <person name="Novod N."/>
            <person name="O'Neill B."/>
            <person name="Osman S."/>
            <person name="Markiewicz E."/>
            <person name="Oyono O.L."/>
            <person name="Patti C."/>
            <person name="Phunkhang P."/>
            <person name="Pierre F."/>
            <person name="Priest M."/>
            <person name="Raghuraman S."/>
            <person name="Rege F."/>
            <person name="Reyes R."/>
            <person name="Rise C."/>
            <person name="Rogov P."/>
            <person name="Ross K."/>
            <person name="Ryan E."/>
            <person name="Settipalli S."/>
            <person name="Shea T."/>
            <person name="Sherpa N."/>
            <person name="Shi L."/>
            <person name="Shih D."/>
            <person name="Sparrow T."/>
            <person name="Spaulding J."/>
            <person name="Stalker J."/>
            <person name="Stange-Thomann N."/>
            <person name="Stavropoulos S."/>
            <person name="Stone C."/>
            <person name="Strader C."/>
            <person name="Tesfaye S."/>
            <person name="Thomson T."/>
            <person name="Thoulutsang Y."/>
            <person name="Thoulutsang D."/>
            <person name="Topham K."/>
            <person name="Topping I."/>
            <person name="Tsamla T."/>
            <person name="Vassiliev H."/>
            <person name="Vo A."/>
            <person name="Wangchuk T."/>
            <person name="Wangdi T."/>
            <person name="Weiand M."/>
            <person name="Wilkinson J."/>
            <person name="Wilson A."/>
            <person name="Yadav S."/>
            <person name="Young G."/>
            <person name="Yu Q."/>
            <person name="Zembek L."/>
            <person name="Zhong D."/>
            <person name="Zimmer A."/>
            <person name="Zwirko Z."/>
            <person name="Jaffe D.B."/>
            <person name="Alvarez P."/>
            <person name="Brockman W."/>
            <person name="Butler J."/>
            <person name="Chin C."/>
            <person name="Gnerre S."/>
            <person name="Grabherr M."/>
            <person name="Kleber M."/>
            <person name="Mauceli E."/>
            <person name="MacCallum I."/>
        </authorList>
    </citation>
    <scope>NUCLEOTIDE SEQUENCE [LARGE SCALE GENOMIC DNA]</scope>
    <source>
        <strain evidence="7">white501</strain>
    </source>
</reference>
<feature type="region of interest" description="Disordered" evidence="4">
    <location>
        <begin position="850"/>
        <end position="931"/>
    </location>
</feature>
<organism evidence="6 7">
    <name type="scientific">Drosophila simulans</name>
    <name type="common">Fruit fly</name>
    <dbReference type="NCBI Taxonomy" id="7240"/>
    <lineage>
        <taxon>Eukaryota</taxon>
        <taxon>Metazoa</taxon>
        <taxon>Ecdysozoa</taxon>
        <taxon>Arthropoda</taxon>
        <taxon>Hexapoda</taxon>
        <taxon>Insecta</taxon>
        <taxon>Pterygota</taxon>
        <taxon>Neoptera</taxon>
        <taxon>Endopterygota</taxon>
        <taxon>Diptera</taxon>
        <taxon>Brachycera</taxon>
        <taxon>Muscomorpha</taxon>
        <taxon>Ephydroidea</taxon>
        <taxon>Drosophilidae</taxon>
        <taxon>Drosophila</taxon>
        <taxon>Sophophora</taxon>
    </lineage>
</organism>
<dbReference type="PANTHER" id="PTHR46501:SF10">
    <property type="entry name" value="CENTROSOMIN"/>
    <property type="match status" value="1"/>
</dbReference>
<dbReference type="GO" id="GO:1903358">
    <property type="term" value="P:regulation of Golgi organization"/>
    <property type="evidence" value="ECO:0007669"/>
    <property type="project" value="TreeGrafter"/>
</dbReference>
<feature type="coiled-coil region" evidence="3">
    <location>
        <begin position="184"/>
        <end position="278"/>
    </location>
</feature>
<feature type="compositionally biased region" description="Basic and acidic residues" evidence="4">
    <location>
        <begin position="850"/>
        <end position="863"/>
    </location>
</feature>
<name>B4QED7_DROSI</name>
<comment type="subcellular location">
    <subcellularLocation>
        <location evidence="1">Cytoplasm</location>
    </subcellularLocation>
</comment>
<evidence type="ECO:0000256" key="3">
    <source>
        <dbReference type="SAM" id="Coils"/>
    </source>
</evidence>
<feature type="coiled-coil region" evidence="3">
    <location>
        <begin position="1003"/>
        <end position="1122"/>
    </location>
</feature>
<evidence type="ECO:0000256" key="1">
    <source>
        <dbReference type="ARBA" id="ARBA00004496"/>
    </source>
</evidence>
<evidence type="ECO:0000256" key="2">
    <source>
        <dbReference type="ARBA" id="ARBA00022490"/>
    </source>
</evidence>
<feature type="domain" description="Centrosomin N-terminal motif 1" evidence="5">
    <location>
        <begin position="71"/>
        <end position="144"/>
    </location>
</feature>
<proteinExistence type="predicted"/>
<dbReference type="InterPro" id="IPR052593">
    <property type="entry name" value="MT-associated_AKAP9-binding"/>
</dbReference>
<feature type="region of interest" description="Disordered" evidence="4">
    <location>
        <begin position="50"/>
        <end position="70"/>
    </location>
</feature>
<feature type="compositionally biased region" description="Polar residues" evidence="4">
    <location>
        <begin position="871"/>
        <end position="883"/>
    </location>
</feature>
<evidence type="ECO:0000313" key="7">
    <source>
        <dbReference type="Proteomes" id="UP000000304"/>
    </source>
</evidence>
<keyword evidence="2" id="KW-0963">Cytoplasm</keyword>
<feature type="coiled-coil region" evidence="3">
    <location>
        <begin position="599"/>
        <end position="633"/>
    </location>
</feature>
<evidence type="ECO:0000256" key="4">
    <source>
        <dbReference type="SAM" id="MobiDB-lite"/>
    </source>
</evidence>
<protein>
    <submittedName>
        <fullName evidence="6">GD25761</fullName>
    </submittedName>
</protein>
<dbReference type="GO" id="GO:0090063">
    <property type="term" value="P:positive regulation of microtubule nucleation"/>
    <property type="evidence" value="ECO:0007669"/>
    <property type="project" value="TreeGrafter"/>
</dbReference>
<dbReference type="PANTHER" id="PTHR46501">
    <property type="entry name" value="MYOMEGALIN"/>
    <property type="match status" value="1"/>
</dbReference>
<feature type="region of interest" description="Disordered" evidence="4">
    <location>
        <begin position="557"/>
        <end position="594"/>
    </location>
</feature>
<dbReference type="Pfam" id="PF07989">
    <property type="entry name" value="Cnn_1N"/>
    <property type="match status" value="1"/>
</dbReference>
<dbReference type="STRING" id="7240.B4QED7"/>
<dbReference type="GO" id="GO:0005794">
    <property type="term" value="C:Golgi apparatus"/>
    <property type="evidence" value="ECO:0007669"/>
    <property type="project" value="TreeGrafter"/>
</dbReference>
<dbReference type="Proteomes" id="UP000000304">
    <property type="component" value="Chromosome 2R"/>
</dbReference>
<feature type="compositionally biased region" description="Basic and acidic residues" evidence="4">
    <location>
        <begin position="557"/>
        <end position="570"/>
    </location>
</feature>
<dbReference type="InterPro" id="IPR012943">
    <property type="entry name" value="Cnn_1N"/>
</dbReference>
<evidence type="ECO:0000259" key="5">
    <source>
        <dbReference type="Pfam" id="PF07989"/>
    </source>
</evidence>
<evidence type="ECO:0000313" key="6">
    <source>
        <dbReference type="EMBL" id="EDX06927.1"/>
    </source>
</evidence>
<feature type="region of interest" description="Disordered" evidence="4">
    <location>
        <begin position="1266"/>
        <end position="1285"/>
    </location>
</feature>
<dbReference type="SMR" id="B4QED7"/>
<dbReference type="OrthoDB" id="10255000at2759"/>
<dbReference type="EMBL" id="CM000362">
    <property type="protein sequence ID" value="EDX06927.1"/>
    <property type="molecule type" value="Genomic_DNA"/>
</dbReference>
<feature type="compositionally biased region" description="Polar residues" evidence="4">
    <location>
        <begin position="575"/>
        <end position="594"/>
    </location>
</feature>
<keyword evidence="3" id="KW-0175">Coiled coil</keyword>
<gene>
    <name evidence="6" type="primary">Dsim\GD25761</name>
    <name evidence="6" type="ORF">Dsim_GD25761</name>
</gene>
<dbReference type="PhylomeDB" id="B4QED7"/>
<dbReference type="GO" id="GO:0060090">
    <property type="term" value="F:molecular adaptor activity"/>
    <property type="evidence" value="ECO:0007669"/>
    <property type="project" value="TreeGrafter"/>
</dbReference>
<sequence length="1361" mass="153617">MAGIFRSTSLNHSADVPGSPFKRYSLNSSNSIFCTSPGALQDVTMENSYASFDVPRPPGGGNSPLPPQGRSVRELEEQMSALRKENFNLKLRIYFLEEGQPGARGDSSSDSLSKQLIDAKIEIATLRKTIDVKMELLKDAARAISHHEELQRKADLESQAIIDELQEQINAYQVAESGGQPVENIASTRKMLRLESEVQRLEEELVNSEARNVAARNELEFLLAERMESLTACEGKIQELAIKNSELVERLEKETASAESSNKDIDSLKVEIEVCRKENQELVTSIRSLKHDMKRQARSMKEAANTMDVQRHSIQLLEATIKRKEKSCGSMQKSVLNYEALIAKLNAELETMRQQNLYFRELSENLQQKEVRQLDRGVAIVQPMGMKADAGCFVWESGTIVAPEPLPLERQSAAATNNVSVSAVRLSSGPPPDQTYPVNGHDGAEYGLLQLFAAKLHWIPAVPLALGHLALKIIFLAIRVHSCLQIAHIPLNPFPVFSAHFQANRDQGAQLADKICELQDAQEKLKERERIHEQACRTIQKLMQKLSSQEKEIKKLNQENEQSANKENDCAKTVISPSSSGRSMSDNEASSHEMSTNLRVRYELKIKEQEEKIKQLETEVKKKTANLQNLVNKELWEKNREVERLTKLLANQHKTLPQISEESAGEADLQQSFTEAEYMRALERNKLLQRKVDVLFQRLSDDQQNSAVIGQLRLELQQARTEVETADKWRLECVDVCSVLTNRLEELAGFLNSLLKHKDVLGVLAADRRNAMRKAVDRSLDLSKSLNMTLNITATSLADQSLAQLCNLSEILYTEGDTSHKTFNSHEELHAATSMAPTVENLKAENKALKKELEKRRSSEGQRKERRSLPLPSQQLDNQSESEAWSEPDRKVSLARIGLDETSNSLAAPEQAVSESESEGRTCATRQDRNRNSERIAQLEEQIAQKDERMLNVQCQMVELDNRYKQEQLRCLDITQQLEQLRVINEALTADLQAIGSHEEERMIELQRQLELKNQQIDQLKLAHSTLTADSQITEMELQALQQQMQEIEQHHADSVETLQSQLQKLKLDAVQQLAEHERLHREALERDWVALTTYQEQAQQLLELQRSLDYHQENEKELKQTLVENELATRALKKQLDESTLQASKAVMERTKAYNDKLQLEKRSEELRLQLEALKKEQQKLLQKRSNSSDVSQSGYTSEEVAVPMGPPSGQATTCKQAAAAVVGQRVNTSSPDLGIESDAGRISSVEVSNAQRAMLKTVEMKTEGSASTKAKSEEFCSPDSKSNVATGGAATVHDCAKVDLENAELWRKIIRTKRAFEDTYEKLRMANKAKAQVEKDIKNQILKTHNVLRNVRSNMENEL</sequence>
<dbReference type="HOGENOM" id="CLU_005613_1_0_1"/>
<dbReference type="OMA" id="HEDQRMV"/>
<keyword evidence="7" id="KW-1185">Reference proteome</keyword>
<accession>B4QED7</accession>
<dbReference type="GO" id="GO:0007098">
    <property type="term" value="P:centrosome cycle"/>
    <property type="evidence" value="ECO:0007669"/>
    <property type="project" value="TreeGrafter"/>
</dbReference>
<feature type="compositionally biased region" description="Polar residues" evidence="4">
    <location>
        <begin position="1186"/>
        <end position="1198"/>
    </location>
</feature>